<dbReference type="Proteomes" id="UP000316196">
    <property type="component" value="Unassembled WGS sequence"/>
</dbReference>
<name>A0A542ZDU0_9ACTN</name>
<dbReference type="RefSeq" id="WP_142094209.1">
    <property type="nucleotide sequence ID" value="NZ_BAAAMD010000002.1"/>
</dbReference>
<dbReference type="EMBL" id="VFOR01000002">
    <property type="protein sequence ID" value="TQL58420.1"/>
    <property type="molecule type" value="Genomic_DNA"/>
</dbReference>
<keyword evidence="1" id="KW-0472">Membrane</keyword>
<evidence type="ECO:0008006" key="4">
    <source>
        <dbReference type="Google" id="ProtNLM"/>
    </source>
</evidence>
<dbReference type="AlphaFoldDB" id="A0A542ZDU0"/>
<reference evidence="2 3" key="1">
    <citation type="submission" date="2019-06" db="EMBL/GenBank/DDBJ databases">
        <title>Sequencing the genomes of 1000 actinobacteria strains.</title>
        <authorList>
            <person name="Klenk H.-P."/>
        </authorList>
    </citation>
    <scope>NUCLEOTIDE SEQUENCE [LARGE SCALE GENOMIC DNA]</scope>
    <source>
        <strain evidence="2 3">DSM 8251</strain>
    </source>
</reference>
<evidence type="ECO:0000313" key="2">
    <source>
        <dbReference type="EMBL" id="TQL58420.1"/>
    </source>
</evidence>
<feature type="transmembrane region" description="Helical" evidence="1">
    <location>
        <begin position="20"/>
        <end position="39"/>
    </location>
</feature>
<evidence type="ECO:0000313" key="3">
    <source>
        <dbReference type="Proteomes" id="UP000316196"/>
    </source>
</evidence>
<protein>
    <recommendedName>
        <fullName evidence="4">DUF4352 domain-containing protein</fullName>
    </recommendedName>
</protein>
<keyword evidence="1" id="KW-0812">Transmembrane</keyword>
<sequence length="176" mass="19549">MNRDVRGVSLRRRPRPETWILLVMVMVVVATWCIGWGRYSATWSQPRIVPTEPGAWVPTSGGRIRVVSIDQRPEIIDGFSGPLRQEGEVFVVARFEFHKDPGDVAPDCRLSLVFDDGMVVNKPGNTAIRDVPSYCLGETDVEVGEAVFAIPVERAEHVIGVGHAVRFGEMQLLRPA</sequence>
<proteinExistence type="predicted"/>
<comment type="caution">
    <text evidence="2">The sequence shown here is derived from an EMBL/GenBank/DDBJ whole genome shotgun (WGS) entry which is preliminary data.</text>
</comment>
<evidence type="ECO:0000256" key="1">
    <source>
        <dbReference type="SAM" id="Phobius"/>
    </source>
</evidence>
<gene>
    <name evidence="2" type="ORF">FB460_2282</name>
</gene>
<accession>A0A542ZDU0</accession>
<keyword evidence="1" id="KW-1133">Transmembrane helix</keyword>
<organism evidence="2 3">
    <name type="scientific">Propioniferax innocua</name>
    <dbReference type="NCBI Taxonomy" id="1753"/>
    <lineage>
        <taxon>Bacteria</taxon>
        <taxon>Bacillati</taxon>
        <taxon>Actinomycetota</taxon>
        <taxon>Actinomycetes</taxon>
        <taxon>Propionibacteriales</taxon>
        <taxon>Propionibacteriaceae</taxon>
        <taxon>Propioniferax</taxon>
    </lineage>
</organism>
<keyword evidence="3" id="KW-1185">Reference proteome</keyword>